<organism evidence="1 3">
    <name type="scientific">Aplysia californica</name>
    <name type="common">California sea hare</name>
    <dbReference type="NCBI Taxonomy" id="6500"/>
    <lineage>
        <taxon>Eukaryota</taxon>
        <taxon>Metazoa</taxon>
        <taxon>Spiralia</taxon>
        <taxon>Lophotrochozoa</taxon>
        <taxon>Mollusca</taxon>
        <taxon>Gastropoda</taxon>
        <taxon>Heterobranchia</taxon>
        <taxon>Euthyneura</taxon>
        <taxon>Tectipleura</taxon>
        <taxon>Aplysiida</taxon>
        <taxon>Aplysioidea</taxon>
        <taxon>Aplysiidae</taxon>
        <taxon>Aplysia</taxon>
    </lineage>
</organism>
<keyword evidence="1" id="KW-1185">Reference proteome</keyword>
<evidence type="ECO:0000313" key="2">
    <source>
        <dbReference type="RefSeq" id="XP_005102525.1"/>
    </source>
</evidence>
<dbReference type="InterPro" id="IPR009003">
    <property type="entry name" value="Peptidase_S1_PA"/>
</dbReference>
<reference evidence="2 3" key="1">
    <citation type="submission" date="2025-05" db="UniProtKB">
        <authorList>
            <consortium name="RefSeq"/>
        </authorList>
    </citation>
    <scope>IDENTIFICATION</scope>
</reference>
<accession>A0ABM0JVI5</accession>
<evidence type="ECO:0000313" key="1">
    <source>
        <dbReference type="Proteomes" id="UP000694888"/>
    </source>
</evidence>
<dbReference type="Proteomes" id="UP000694888">
    <property type="component" value="Unplaced"/>
</dbReference>
<dbReference type="RefSeq" id="XP_005102528.1">
    <property type="nucleotide sequence ID" value="XM_005102471.3"/>
</dbReference>
<dbReference type="RefSeq" id="XP_005102525.1">
    <property type="nucleotide sequence ID" value="XM_005102468.3"/>
</dbReference>
<protein>
    <submittedName>
        <fullName evidence="2 3">Uncharacterized protein LOC101862360</fullName>
    </submittedName>
</protein>
<dbReference type="GeneID" id="101862360"/>
<gene>
    <name evidence="2 3" type="primary">LOC101862360</name>
</gene>
<name>A0ABM0JVI5_APLCA</name>
<evidence type="ECO:0000313" key="3">
    <source>
        <dbReference type="RefSeq" id="XP_005102528.1"/>
    </source>
</evidence>
<sequence>MGNIIPNFFGSWEPYQNVECQNAWAGCDASEAGAPITGGKLVNGKLTRRRGDHEVDERCVEVGGPLSSMSSCTKHPGHTDFIPVPEFGLRHLPRPYRNKLVLDFLKACANLVVRLHLGFISDGRPEKWPGTEDRYPFAVHRGTDLVSNVGSGWVSRVRPCWEEHGLCRCATCREMEDEGKERRWWEVLIVTARHVVFDSVEAKMCEVTLFDDHKDGSGSVVLMAYEMGLGHTEEDFCFVMCATHDPKVAERLQEMMDERETLSDMIVQQYQHVDDIPTNTVVISHPHGRMKYVSVGEFKGLEKMGDKWIYSFRHTAATCPGSSGGVVLPLIGWWRGLFRAAPHNFALTSSENLSGRWGFFF</sequence>
<proteinExistence type="predicted"/>
<dbReference type="SUPFAM" id="SSF50494">
    <property type="entry name" value="Trypsin-like serine proteases"/>
    <property type="match status" value="1"/>
</dbReference>